<dbReference type="Proteomes" id="UP001553843">
    <property type="component" value="Unassembled WGS sequence"/>
</dbReference>
<dbReference type="RefSeq" id="WP_359777872.1">
    <property type="nucleotide sequence ID" value="NZ_JBEYRR010000004.1"/>
</dbReference>
<evidence type="ECO:0000256" key="1">
    <source>
        <dbReference type="SAM" id="Phobius"/>
    </source>
</evidence>
<feature type="transmembrane region" description="Helical" evidence="1">
    <location>
        <begin position="152"/>
        <end position="175"/>
    </location>
</feature>
<keyword evidence="1" id="KW-0812">Transmembrane</keyword>
<keyword evidence="3" id="KW-1185">Reference proteome</keyword>
<evidence type="ECO:0000313" key="2">
    <source>
        <dbReference type="EMBL" id="MEW2362784.1"/>
    </source>
</evidence>
<evidence type="ECO:0000313" key="3">
    <source>
        <dbReference type="Proteomes" id="UP001553843"/>
    </source>
</evidence>
<keyword evidence="1" id="KW-0472">Membrane</keyword>
<gene>
    <name evidence="2" type="ORF">AB0887_12620</name>
</gene>
<sequence>MTTAAPHAAPAPTLATASVSTVATAPAWAVRAAHALSLLALPVCVWRLPFAFGYGMGGAAPDPVWWNTPYVLGLSVLTELAAFLGLGFVRHWGEVFPAWVPRLGGRRVPPAAVIVPGALAGLLFSALCVDWLALAFTEGPRGWPYADGWNVLAMTVSGLMTLWGPLLLALTVAYYRRRR</sequence>
<feature type="transmembrane region" description="Helical" evidence="1">
    <location>
        <begin position="70"/>
        <end position="89"/>
    </location>
</feature>
<dbReference type="EMBL" id="JBEYRS010000004">
    <property type="protein sequence ID" value="MEW2362784.1"/>
    <property type="molecule type" value="Genomic_DNA"/>
</dbReference>
<feature type="transmembrane region" description="Helical" evidence="1">
    <location>
        <begin position="110"/>
        <end position="132"/>
    </location>
</feature>
<reference evidence="2 3" key="1">
    <citation type="submission" date="2024-06" db="EMBL/GenBank/DDBJ databases">
        <title>The Natural Products Discovery Center: Release of the First 8490 Sequenced Strains for Exploring Actinobacteria Biosynthetic Diversity.</title>
        <authorList>
            <person name="Kalkreuter E."/>
            <person name="Kautsar S.A."/>
            <person name="Yang D."/>
            <person name="Bader C.D."/>
            <person name="Teijaro C.N."/>
            <person name="Fluegel L."/>
            <person name="Davis C.M."/>
            <person name="Simpson J.R."/>
            <person name="Lauterbach L."/>
            <person name="Steele A.D."/>
            <person name="Gui C."/>
            <person name="Meng S."/>
            <person name="Li G."/>
            <person name="Viehrig K."/>
            <person name="Ye F."/>
            <person name="Su P."/>
            <person name="Kiefer A.F."/>
            <person name="Nichols A."/>
            <person name="Cepeda A.J."/>
            <person name="Yan W."/>
            <person name="Fan B."/>
            <person name="Jiang Y."/>
            <person name="Adhikari A."/>
            <person name="Zheng C.-J."/>
            <person name="Schuster L."/>
            <person name="Cowan T.M."/>
            <person name="Smanski M.J."/>
            <person name="Chevrette M.G."/>
            <person name="De Carvalho L.P.S."/>
            <person name="Shen B."/>
        </authorList>
    </citation>
    <scope>NUCLEOTIDE SEQUENCE [LARGE SCALE GENOMIC DNA]</scope>
    <source>
        <strain evidence="2 3">NPDC047833</strain>
    </source>
</reference>
<keyword evidence="1" id="KW-1133">Transmembrane helix</keyword>
<organism evidence="2 3">
    <name type="scientific">Streptomyces huasconensis</name>
    <dbReference type="NCBI Taxonomy" id="1854574"/>
    <lineage>
        <taxon>Bacteria</taxon>
        <taxon>Bacillati</taxon>
        <taxon>Actinomycetota</taxon>
        <taxon>Actinomycetes</taxon>
        <taxon>Kitasatosporales</taxon>
        <taxon>Streptomycetaceae</taxon>
        <taxon>Streptomyces</taxon>
    </lineage>
</organism>
<protein>
    <submittedName>
        <fullName evidence="2">Uncharacterized protein</fullName>
    </submittedName>
</protein>
<name>A0ABV3LTK0_9ACTN</name>
<proteinExistence type="predicted"/>
<accession>A0ABV3LTK0</accession>
<comment type="caution">
    <text evidence="2">The sequence shown here is derived from an EMBL/GenBank/DDBJ whole genome shotgun (WGS) entry which is preliminary data.</text>
</comment>